<comment type="caution">
    <text evidence="19">The sequence shown here is derived from an EMBL/GenBank/DDBJ whole genome shotgun (WGS) entry which is preliminary data.</text>
</comment>
<organism evidence="19 20">
    <name type="scientific">Ancylostoma ceylanicum</name>
    <dbReference type="NCBI Taxonomy" id="53326"/>
    <lineage>
        <taxon>Eukaryota</taxon>
        <taxon>Metazoa</taxon>
        <taxon>Ecdysozoa</taxon>
        <taxon>Nematoda</taxon>
        <taxon>Chromadorea</taxon>
        <taxon>Rhabditida</taxon>
        <taxon>Rhabditina</taxon>
        <taxon>Rhabditomorpha</taxon>
        <taxon>Strongyloidea</taxon>
        <taxon>Ancylostomatidae</taxon>
        <taxon>Ancylostomatinae</taxon>
        <taxon>Ancylostoma</taxon>
    </lineage>
</organism>
<dbReference type="FunFam" id="1.20.120.1630:FF:000002">
    <property type="entry name" value="Steroid 5 alpha-reductase 1"/>
    <property type="match status" value="1"/>
</dbReference>
<keyword evidence="11 17" id="KW-1133">Transmembrane helix</keyword>
<keyword evidence="9" id="KW-0521">NADP</keyword>
<evidence type="ECO:0000256" key="8">
    <source>
        <dbReference type="ARBA" id="ARBA00022848"/>
    </source>
</evidence>
<keyword evidence="6" id="KW-0221">Differentiation</keyword>
<keyword evidence="8" id="KW-0492">Microsome</keyword>
<dbReference type="Gene3D" id="1.20.120.1630">
    <property type="match status" value="1"/>
</dbReference>
<dbReference type="GO" id="GO:0047751">
    <property type="term" value="F:3-oxo-5-alpha-steroid 4-dehydrogenase (NADP+) activity"/>
    <property type="evidence" value="ECO:0007669"/>
    <property type="project" value="UniProtKB-EC"/>
</dbReference>
<evidence type="ECO:0000256" key="11">
    <source>
        <dbReference type="ARBA" id="ARBA00022989"/>
    </source>
</evidence>
<keyword evidence="7" id="KW-0256">Endoplasmic reticulum</keyword>
<dbReference type="PANTHER" id="PTHR10556">
    <property type="entry name" value="3-OXO-5-ALPHA-STEROID 4-DEHYDROGENASE"/>
    <property type="match status" value="1"/>
</dbReference>
<comment type="catalytic activity">
    <reaction evidence="15">
        <text>5alpha-pregnane-3,20-dione + NADP(+) = progesterone + NADPH + H(+)</text>
        <dbReference type="Rhea" id="RHEA:21952"/>
        <dbReference type="ChEBI" id="CHEBI:15378"/>
        <dbReference type="ChEBI" id="CHEBI:17026"/>
        <dbReference type="ChEBI" id="CHEBI:28952"/>
        <dbReference type="ChEBI" id="CHEBI:57783"/>
        <dbReference type="ChEBI" id="CHEBI:58349"/>
        <dbReference type="EC" id="1.3.1.22"/>
    </reaction>
    <physiologicalReaction direction="right-to-left" evidence="15">
        <dbReference type="Rhea" id="RHEA:21954"/>
    </physiologicalReaction>
</comment>
<proteinExistence type="inferred from homology"/>
<evidence type="ECO:0000313" key="20">
    <source>
        <dbReference type="Proteomes" id="UP000024635"/>
    </source>
</evidence>
<comment type="catalytic activity">
    <reaction evidence="16">
        <text>17beta-hydroxy-5alpha-androstan-3-one + NADP(+) = testosterone + NADPH + H(+)</text>
        <dbReference type="Rhea" id="RHEA:50820"/>
        <dbReference type="ChEBI" id="CHEBI:15378"/>
        <dbReference type="ChEBI" id="CHEBI:16330"/>
        <dbReference type="ChEBI" id="CHEBI:17347"/>
        <dbReference type="ChEBI" id="CHEBI:57783"/>
        <dbReference type="ChEBI" id="CHEBI:58349"/>
        <dbReference type="EC" id="1.3.1.22"/>
    </reaction>
    <physiologicalReaction direction="right-to-left" evidence="16">
        <dbReference type="Rhea" id="RHEA:50822"/>
    </physiologicalReaction>
</comment>
<reference evidence="20" key="1">
    <citation type="journal article" date="2015" name="Nat. Genet.">
        <title>The genome and transcriptome of the zoonotic hookworm Ancylostoma ceylanicum identify infection-specific gene families.</title>
        <authorList>
            <person name="Schwarz E.M."/>
            <person name="Hu Y."/>
            <person name="Antoshechkin I."/>
            <person name="Miller M.M."/>
            <person name="Sternberg P.W."/>
            <person name="Aroian R.V."/>
        </authorList>
    </citation>
    <scope>NUCLEOTIDE SEQUENCE</scope>
    <source>
        <strain evidence="20">HY135</strain>
    </source>
</reference>
<dbReference type="Proteomes" id="UP000024635">
    <property type="component" value="Unassembled WGS sequence"/>
</dbReference>
<keyword evidence="5 17" id="KW-0812">Transmembrane</keyword>
<evidence type="ECO:0000256" key="6">
    <source>
        <dbReference type="ARBA" id="ARBA00022782"/>
    </source>
</evidence>
<dbReference type="PROSITE" id="PS50244">
    <property type="entry name" value="S5A_REDUCTASE"/>
    <property type="match status" value="1"/>
</dbReference>
<keyword evidence="13" id="KW-0443">Lipid metabolism</keyword>
<keyword evidence="14 17" id="KW-0472">Membrane</keyword>
<accession>A0A016UYG1</accession>
<keyword evidence="12" id="KW-0560">Oxidoreductase</keyword>
<evidence type="ECO:0000256" key="9">
    <source>
        <dbReference type="ARBA" id="ARBA00022857"/>
    </source>
</evidence>
<evidence type="ECO:0000313" key="19">
    <source>
        <dbReference type="EMBL" id="EYC20215.1"/>
    </source>
</evidence>
<comment type="subcellular location">
    <subcellularLocation>
        <location evidence="2">Endoplasmic reticulum membrane</location>
        <topology evidence="2">Multi-pass membrane protein</topology>
    </subcellularLocation>
    <subcellularLocation>
        <location evidence="1">Microsome membrane</location>
        <topology evidence="1">Multi-pass membrane protein</topology>
    </subcellularLocation>
</comment>
<name>A0A016UYG1_9BILA</name>
<dbReference type="EMBL" id="JARK01001358">
    <property type="protein sequence ID" value="EYC20215.1"/>
    <property type="molecule type" value="Genomic_DNA"/>
</dbReference>
<dbReference type="STRING" id="53326.A0A016UYG1"/>
<evidence type="ECO:0000256" key="2">
    <source>
        <dbReference type="ARBA" id="ARBA00004477"/>
    </source>
</evidence>
<evidence type="ECO:0000256" key="15">
    <source>
        <dbReference type="ARBA" id="ARBA00048292"/>
    </source>
</evidence>
<comment type="similarity">
    <text evidence="3">Belongs to the steroid 5-alpha reductase family.</text>
</comment>
<feature type="transmembrane region" description="Helical" evidence="17">
    <location>
        <begin position="201"/>
        <end position="217"/>
    </location>
</feature>
<dbReference type="OrthoDB" id="5788137at2759"/>
<dbReference type="InterPro" id="IPR039357">
    <property type="entry name" value="SRD5A/TECR"/>
</dbReference>
<evidence type="ECO:0000256" key="4">
    <source>
        <dbReference type="ARBA" id="ARBA00012049"/>
    </source>
</evidence>
<feature type="transmembrane region" description="Helical" evidence="17">
    <location>
        <begin position="105"/>
        <end position="132"/>
    </location>
</feature>
<feature type="domain" description="3-oxo-5-alpha-steroid 4-dehydrogenase C-terminal" evidence="18">
    <location>
        <begin position="200"/>
        <end position="346"/>
    </location>
</feature>
<keyword evidence="20" id="KW-1185">Reference proteome</keyword>
<evidence type="ECO:0000256" key="3">
    <source>
        <dbReference type="ARBA" id="ARBA00007742"/>
    </source>
</evidence>
<dbReference type="GO" id="GO:0005789">
    <property type="term" value="C:endoplasmic reticulum membrane"/>
    <property type="evidence" value="ECO:0007669"/>
    <property type="project" value="UniProtKB-SubCell"/>
</dbReference>
<dbReference type="Pfam" id="PF02544">
    <property type="entry name" value="Steroid_dh"/>
    <property type="match status" value="1"/>
</dbReference>
<evidence type="ECO:0000256" key="16">
    <source>
        <dbReference type="ARBA" id="ARBA00049397"/>
    </source>
</evidence>
<dbReference type="EC" id="1.3.1.22" evidence="4"/>
<gene>
    <name evidence="19" type="primary">Acey_s0022.g511</name>
    <name evidence="19" type="ORF">Y032_0022g511</name>
</gene>
<evidence type="ECO:0000256" key="13">
    <source>
        <dbReference type="ARBA" id="ARBA00023098"/>
    </source>
</evidence>
<dbReference type="GO" id="GO:0006702">
    <property type="term" value="P:androgen biosynthetic process"/>
    <property type="evidence" value="ECO:0007669"/>
    <property type="project" value="UniProtKB-ARBA"/>
</dbReference>
<dbReference type="GO" id="GO:0030154">
    <property type="term" value="P:cell differentiation"/>
    <property type="evidence" value="ECO:0007669"/>
    <property type="project" value="UniProtKB-KW"/>
</dbReference>
<dbReference type="InterPro" id="IPR001104">
    <property type="entry name" value="3-oxo-5_a-steroid_4-DH_C"/>
</dbReference>
<evidence type="ECO:0000256" key="17">
    <source>
        <dbReference type="SAM" id="Phobius"/>
    </source>
</evidence>
<dbReference type="AlphaFoldDB" id="A0A016UYG1"/>
<evidence type="ECO:0000256" key="5">
    <source>
        <dbReference type="ARBA" id="ARBA00022692"/>
    </source>
</evidence>
<protein>
    <recommendedName>
        <fullName evidence="4">3-oxo-5alpha-steroid 4-dehydrogenase (NADP(+))</fullName>
        <ecNumber evidence="4">1.3.1.22</ecNumber>
    </recommendedName>
</protein>
<evidence type="ECO:0000256" key="10">
    <source>
        <dbReference type="ARBA" id="ARBA00022928"/>
    </source>
</evidence>
<evidence type="ECO:0000256" key="14">
    <source>
        <dbReference type="ARBA" id="ARBA00023136"/>
    </source>
</evidence>
<keyword evidence="10" id="KW-0726">Sexual differentiation</keyword>
<feature type="transmembrane region" description="Helical" evidence="17">
    <location>
        <begin position="161"/>
        <end position="181"/>
    </location>
</feature>
<feature type="transmembrane region" description="Helical" evidence="17">
    <location>
        <begin position="237"/>
        <end position="254"/>
    </location>
</feature>
<sequence length="346" mass="39167">MHNEHRQHRTLVCTVYPERRVRPSGRGSHACQQSTSPHLLCVSRFIVVFLMIRCDVDRLGGLVVSDTLYISGWPASAPHSMTRDVLLAALQQATRMLFNFPEHIILEWLSWLMIASGVFVMAALMLGIPAVYGRYTVKSALVIPARLAWAVQEFPSFALPLFYITGSQSVPGIIVLLAFLIHYLNRTFIYPFQIKSGNGTPWYICVSAIVFCTWNGYLQGSYHSQYYQSDGFFSRPLTYLGITVFATGMYINIWSDSILRNLRKPGETGYKIPYGGMFEYVSGANFFGEIVEWTGYAIVSGSLPATAFAIFTMCNIGPRAIHHHRWYLSKFPDYPKNRKAIIPFLL</sequence>
<evidence type="ECO:0000256" key="1">
    <source>
        <dbReference type="ARBA" id="ARBA00004154"/>
    </source>
</evidence>
<evidence type="ECO:0000256" key="12">
    <source>
        <dbReference type="ARBA" id="ARBA00023002"/>
    </source>
</evidence>
<evidence type="ECO:0000259" key="18">
    <source>
        <dbReference type="Pfam" id="PF02544"/>
    </source>
</evidence>
<dbReference type="PANTHER" id="PTHR10556:SF57">
    <property type="entry name" value="3-OXO-5-ALPHA-STEROID 4-DEHYDROGENASE 1"/>
    <property type="match status" value="1"/>
</dbReference>
<dbReference type="GO" id="GO:0007548">
    <property type="term" value="P:sex differentiation"/>
    <property type="evidence" value="ECO:0007669"/>
    <property type="project" value="UniProtKB-KW"/>
</dbReference>
<evidence type="ECO:0000256" key="7">
    <source>
        <dbReference type="ARBA" id="ARBA00022824"/>
    </source>
</evidence>